<dbReference type="AlphaFoldDB" id="A0AAD6EUS5"/>
<gene>
    <name evidence="2" type="ORF">LUZ61_005475</name>
</gene>
<keyword evidence="1" id="KW-0175">Coiled coil</keyword>
<dbReference type="Proteomes" id="UP001210211">
    <property type="component" value="Unassembled WGS sequence"/>
</dbReference>
<accession>A0AAD6EUS5</accession>
<evidence type="ECO:0000256" key="1">
    <source>
        <dbReference type="SAM" id="Coils"/>
    </source>
</evidence>
<reference evidence="2 3" key="1">
    <citation type="journal article" date="2022" name="Cell">
        <title>Repeat-based holocentromeres influence genome architecture and karyotype evolution.</title>
        <authorList>
            <person name="Hofstatter P.G."/>
            <person name="Thangavel G."/>
            <person name="Lux T."/>
            <person name="Neumann P."/>
            <person name="Vondrak T."/>
            <person name="Novak P."/>
            <person name="Zhang M."/>
            <person name="Costa L."/>
            <person name="Castellani M."/>
            <person name="Scott A."/>
            <person name="Toegelov H."/>
            <person name="Fuchs J."/>
            <person name="Mata-Sucre Y."/>
            <person name="Dias Y."/>
            <person name="Vanzela A.L.L."/>
            <person name="Huettel B."/>
            <person name="Almeida C.C.S."/>
            <person name="Simkova H."/>
            <person name="Souza G."/>
            <person name="Pedrosa-Harand A."/>
            <person name="Macas J."/>
            <person name="Mayer K.F.X."/>
            <person name="Houben A."/>
            <person name="Marques A."/>
        </authorList>
    </citation>
    <scope>NUCLEOTIDE SEQUENCE [LARGE SCALE GENOMIC DNA]</scope>
    <source>
        <strain evidence="2">RhyTen1mFocal</strain>
    </source>
</reference>
<protein>
    <submittedName>
        <fullName evidence="2">Uncharacterized protein</fullName>
    </submittedName>
</protein>
<name>A0AAD6EUS5_9POAL</name>
<organism evidence="2 3">
    <name type="scientific">Rhynchospora tenuis</name>
    <dbReference type="NCBI Taxonomy" id="198213"/>
    <lineage>
        <taxon>Eukaryota</taxon>
        <taxon>Viridiplantae</taxon>
        <taxon>Streptophyta</taxon>
        <taxon>Embryophyta</taxon>
        <taxon>Tracheophyta</taxon>
        <taxon>Spermatophyta</taxon>
        <taxon>Magnoliopsida</taxon>
        <taxon>Liliopsida</taxon>
        <taxon>Poales</taxon>
        <taxon>Cyperaceae</taxon>
        <taxon>Cyperoideae</taxon>
        <taxon>Rhynchosporeae</taxon>
        <taxon>Rhynchospora</taxon>
    </lineage>
</organism>
<evidence type="ECO:0000313" key="2">
    <source>
        <dbReference type="EMBL" id="KAJ3701770.1"/>
    </source>
</evidence>
<dbReference type="EMBL" id="JAMRDG010000001">
    <property type="protein sequence ID" value="KAJ3701770.1"/>
    <property type="molecule type" value="Genomic_DNA"/>
</dbReference>
<sequence length="192" mass="21708">MNMSEIETIRPFRSVKEAAAAFNQRDSTLAISSPCTPASMTGSGSGQKSTPVYYEVSVLDSIKKLEMELVEMRQELALMKKRRSEMEIAVAGMNAQFHRSLSKMAEIEAAKAAQRSAIREERRWEEENEYWPCFGDALSISDMDMGVERRMETKLQKKKPVVPLIGRIFSKKKSSSEGIDYSYPESIYSVLS</sequence>
<keyword evidence="3" id="KW-1185">Reference proteome</keyword>
<comment type="caution">
    <text evidence="2">The sequence shown here is derived from an EMBL/GenBank/DDBJ whole genome shotgun (WGS) entry which is preliminary data.</text>
</comment>
<evidence type="ECO:0000313" key="3">
    <source>
        <dbReference type="Proteomes" id="UP001210211"/>
    </source>
</evidence>
<proteinExistence type="predicted"/>
<feature type="coiled-coil region" evidence="1">
    <location>
        <begin position="62"/>
        <end position="127"/>
    </location>
</feature>